<keyword evidence="2" id="KW-1185">Reference proteome</keyword>
<dbReference type="Proteomes" id="UP000241167">
    <property type="component" value="Unassembled WGS sequence"/>
</dbReference>
<sequence length="706" mass="76778">MGFALAGIAAPLAAAPAGGGLTKLSRSTQALSGDVRVTRAADAVTIDWPAGSAVRGELVLSLQRDRPLIQSVAIGGRAVLSGVDPAGVVTVGTRDLKQGWTVFFDNPRERPFEAFPLTLRRDGISVRKDGGYTKVTVGGAAAGPFSGTFEFTIYPGSPLIRAAMVMSTQRPATAYTFDAGLTAPTSAAMPWRSIAYTDLTDTLVRREGADARRPAAAPEVRARMIVAEGAAGGALAIVPPPHQFFYPVDYANNDNSAWYGSDYRVLAGRTGFGVRQTLEGDRRWVPWVNAKPGTMQDMGIFYLADQGDAATVSQAALALTRGDRFKALAGHRTFTSHYHVEHAVDFLNRARFQQSTGVPAGLETPEFVSRFKAMNVEIVHLAELHLGNKELDRAGDRLTLLKTIHGETARLSDDQLLLLPGEEPNVHLGGHWLSMFPKPVYWTLDRKEGQPFVEDDPVLGKVYHVGSSDDVLKLMEVERGLMWTAHPRIKSSFGFPDAYREAPFFKSDRFLGGAWKAMPSDLSEPRLGSRVLDLLDDMNNWAAGPGERKITPGEVDVFQIDRRSELYAHMNVNYLRLNGPLPTHAGGWSSVLDAVRGGHFFTTTGEVLIPSFTVDGAQSGETAAAGTRAKVRATIEWTFPLAFAEIVSGDGTRVFRDRIDLTDGAPFGSRTITREIDLGGRKWARLEVWDVAANGAFTQPVFLDRR</sequence>
<comment type="caution">
    <text evidence="1">The sequence shown here is derived from an EMBL/GenBank/DDBJ whole genome shotgun (WGS) entry which is preliminary data.</text>
</comment>
<evidence type="ECO:0000313" key="2">
    <source>
        <dbReference type="Proteomes" id="UP000241167"/>
    </source>
</evidence>
<accession>A0A2P7QZE6</accession>
<dbReference type="AlphaFoldDB" id="A0A2P7QZE6"/>
<name>A0A2P7QZE6_9SPHN</name>
<protein>
    <submittedName>
        <fullName evidence="1">Uncharacterized protein</fullName>
    </submittedName>
</protein>
<organism evidence="1 2">
    <name type="scientific">Allosphingosinicella deserti</name>
    <dbReference type="NCBI Taxonomy" id="2116704"/>
    <lineage>
        <taxon>Bacteria</taxon>
        <taxon>Pseudomonadati</taxon>
        <taxon>Pseudomonadota</taxon>
        <taxon>Alphaproteobacteria</taxon>
        <taxon>Sphingomonadales</taxon>
        <taxon>Sphingomonadaceae</taxon>
        <taxon>Allosphingosinicella</taxon>
    </lineage>
</organism>
<evidence type="ECO:0000313" key="1">
    <source>
        <dbReference type="EMBL" id="PSJ43340.1"/>
    </source>
</evidence>
<gene>
    <name evidence="1" type="ORF">C7I55_02940</name>
</gene>
<dbReference type="EMBL" id="PXYI01000001">
    <property type="protein sequence ID" value="PSJ43340.1"/>
    <property type="molecule type" value="Genomic_DNA"/>
</dbReference>
<proteinExistence type="predicted"/>
<reference evidence="1 2" key="1">
    <citation type="submission" date="2018-03" db="EMBL/GenBank/DDBJ databases">
        <title>The draft genome of Sphingosinicella sp. GL-C-18.</title>
        <authorList>
            <person name="Liu L."/>
            <person name="Li L."/>
            <person name="Liang L."/>
            <person name="Zhang X."/>
            <person name="Wang T."/>
        </authorList>
    </citation>
    <scope>NUCLEOTIDE SEQUENCE [LARGE SCALE GENOMIC DNA]</scope>
    <source>
        <strain evidence="1 2">GL-C-18</strain>
    </source>
</reference>